<feature type="chain" id="PRO_5041713271" description="Pectinesterase inhibitor domain-containing protein" evidence="4">
    <location>
        <begin position="20"/>
        <end position="197"/>
    </location>
</feature>
<organism evidence="6 7">
    <name type="scientific">Escallonia herrerae</name>
    <dbReference type="NCBI Taxonomy" id="1293975"/>
    <lineage>
        <taxon>Eukaryota</taxon>
        <taxon>Viridiplantae</taxon>
        <taxon>Streptophyta</taxon>
        <taxon>Embryophyta</taxon>
        <taxon>Tracheophyta</taxon>
        <taxon>Spermatophyta</taxon>
        <taxon>Magnoliopsida</taxon>
        <taxon>eudicotyledons</taxon>
        <taxon>Gunneridae</taxon>
        <taxon>Pentapetalae</taxon>
        <taxon>asterids</taxon>
        <taxon>campanulids</taxon>
        <taxon>Escalloniales</taxon>
        <taxon>Escalloniaceae</taxon>
        <taxon>Escallonia</taxon>
    </lineage>
</organism>
<dbReference type="Pfam" id="PF04043">
    <property type="entry name" value="PMEI"/>
    <property type="match status" value="1"/>
</dbReference>
<name>A0AA88W845_9ASTE</name>
<dbReference type="InterPro" id="IPR006501">
    <property type="entry name" value="Pectinesterase_inhib_dom"/>
</dbReference>
<dbReference type="InterPro" id="IPR052421">
    <property type="entry name" value="PCW_Enzyme_Inhibitor"/>
</dbReference>
<proteinExistence type="inferred from homology"/>
<dbReference type="Gene3D" id="1.20.140.40">
    <property type="entry name" value="Invertase/pectin methylesterase inhibitor family protein"/>
    <property type="match status" value="1"/>
</dbReference>
<feature type="signal peptide" evidence="4">
    <location>
        <begin position="1"/>
        <end position="19"/>
    </location>
</feature>
<dbReference type="Proteomes" id="UP001188597">
    <property type="component" value="Unassembled WGS sequence"/>
</dbReference>
<feature type="domain" description="Pectinesterase inhibitor" evidence="5">
    <location>
        <begin position="31"/>
        <end position="175"/>
    </location>
</feature>
<dbReference type="PANTHER" id="PTHR36710">
    <property type="entry name" value="PECTINESTERASE INHIBITOR-LIKE"/>
    <property type="match status" value="1"/>
</dbReference>
<dbReference type="SUPFAM" id="SSF101148">
    <property type="entry name" value="Plant invertase/pectin methylesterase inhibitor"/>
    <property type="match status" value="1"/>
</dbReference>
<dbReference type="SMART" id="SM00856">
    <property type="entry name" value="PMEI"/>
    <property type="match status" value="1"/>
</dbReference>
<evidence type="ECO:0000256" key="1">
    <source>
        <dbReference type="ARBA" id="ARBA00022729"/>
    </source>
</evidence>
<keyword evidence="7" id="KW-1185">Reference proteome</keyword>
<dbReference type="PANTHER" id="PTHR36710:SF1">
    <property type="entry name" value="F14J9.2 PROTEIN"/>
    <property type="match status" value="1"/>
</dbReference>
<evidence type="ECO:0000256" key="2">
    <source>
        <dbReference type="ARBA" id="ARBA00023157"/>
    </source>
</evidence>
<evidence type="ECO:0000256" key="3">
    <source>
        <dbReference type="ARBA" id="ARBA00038471"/>
    </source>
</evidence>
<dbReference type="AlphaFoldDB" id="A0AA88W845"/>
<gene>
    <name evidence="6" type="ORF">RJ639_047187</name>
</gene>
<protein>
    <recommendedName>
        <fullName evidence="5">Pectinesterase inhibitor domain-containing protein</fullName>
    </recommendedName>
</protein>
<keyword evidence="2" id="KW-1015">Disulfide bond</keyword>
<accession>A0AA88W845</accession>
<dbReference type="InterPro" id="IPR035513">
    <property type="entry name" value="Invertase/methylesterase_inhib"/>
</dbReference>
<dbReference type="EMBL" id="JAVXUP010000742">
    <property type="protein sequence ID" value="KAK3021832.1"/>
    <property type="molecule type" value="Genomic_DNA"/>
</dbReference>
<dbReference type="NCBIfam" id="TIGR01614">
    <property type="entry name" value="PME_inhib"/>
    <property type="match status" value="1"/>
</dbReference>
<evidence type="ECO:0000313" key="7">
    <source>
        <dbReference type="Proteomes" id="UP001188597"/>
    </source>
</evidence>
<evidence type="ECO:0000313" key="6">
    <source>
        <dbReference type="EMBL" id="KAK3021832.1"/>
    </source>
</evidence>
<dbReference type="GO" id="GO:0046910">
    <property type="term" value="F:pectinesterase inhibitor activity"/>
    <property type="evidence" value="ECO:0007669"/>
    <property type="project" value="InterPro"/>
</dbReference>
<keyword evidence="1 4" id="KW-0732">Signal</keyword>
<reference evidence="6" key="1">
    <citation type="submission" date="2022-12" db="EMBL/GenBank/DDBJ databases">
        <title>Draft genome assemblies for two species of Escallonia (Escalloniales).</title>
        <authorList>
            <person name="Chanderbali A."/>
            <person name="Dervinis C."/>
            <person name="Anghel I."/>
            <person name="Soltis D."/>
            <person name="Soltis P."/>
            <person name="Zapata F."/>
        </authorList>
    </citation>
    <scope>NUCLEOTIDE SEQUENCE</scope>
    <source>
        <strain evidence="6">UCBG64.0493</strain>
        <tissue evidence="6">Leaf</tissue>
    </source>
</reference>
<sequence>MGSPHCCLLLVFLLAPVILFNLVRPSVKDEATQALIKKLCHQTADYAYCSDVFNQHLPSPTTDVVGLTQVAVSQSLLHASNTSILIHKLMGAETEETKRDIYKICQEGYSVVMDLFVQADLSLAKRDYKDMVDGVSKSQRPVNDCGSKAQIDGQAGQLSEMNRQMGVLVNMALKLILQTSIKYMPLCLLISPDIGNC</sequence>
<comment type="caution">
    <text evidence="6">The sequence shown here is derived from an EMBL/GenBank/DDBJ whole genome shotgun (WGS) entry which is preliminary data.</text>
</comment>
<comment type="similarity">
    <text evidence="3">Belongs to the PMEI family.</text>
</comment>
<dbReference type="CDD" id="cd15797">
    <property type="entry name" value="PMEI"/>
    <property type="match status" value="1"/>
</dbReference>
<evidence type="ECO:0000256" key="4">
    <source>
        <dbReference type="SAM" id="SignalP"/>
    </source>
</evidence>
<dbReference type="InterPro" id="IPR034086">
    <property type="entry name" value="PMEI_plant"/>
</dbReference>
<evidence type="ECO:0000259" key="5">
    <source>
        <dbReference type="SMART" id="SM00856"/>
    </source>
</evidence>